<comment type="caution">
    <text evidence="1">The sequence shown here is derived from an EMBL/GenBank/DDBJ whole genome shotgun (WGS) entry which is preliminary data.</text>
</comment>
<reference evidence="1 2" key="1">
    <citation type="submission" date="2021-06" db="EMBL/GenBank/DDBJ databases">
        <authorList>
            <person name="Kallberg Y."/>
            <person name="Tangrot J."/>
            <person name="Rosling A."/>
        </authorList>
    </citation>
    <scope>NUCLEOTIDE SEQUENCE [LARGE SCALE GENOMIC DNA]</scope>
    <source>
        <strain evidence="1 2">120-4 pot B 10/14</strain>
    </source>
</reference>
<dbReference type="EMBL" id="CAJVQB010129447">
    <property type="protein sequence ID" value="CAG8853812.1"/>
    <property type="molecule type" value="Genomic_DNA"/>
</dbReference>
<gene>
    <name evidence="1" type="ORF">GMARGA_LOCUS42633</name>
</gene>
<accession>A0ABN7XFU6</accession>
<evidence type="ECO:0000313" key="1">
    <source>
        <dbReference type="EMBL" id="CAG8853812.1"/>
    </source>
</evidence>
<dbReference type="Proteomes" id="UP000789901">
    <property type="component" value="Unassembled WGS sequence"/>
</dbReference>
<proteinExistence type="predicted"/>
<evidence type="ECO:0000313" key="2">
    <source>
        <dbReference type="Proteomes" id="UP000789901"/>
    </source>
</evidence>
<feature type="non-terminal residue" evidence="1">
    <location>
        <position position="120"/>
    </location>
</feature>
<protein>
    <submittedName>
        <fullName evidence="1">22670_t:CDS:1</fullName>
    </submittedName>
</protein>
<name>A0ABN7XFU6_GIGMA</name>
<organism evidence="1 2">
    <name type="scientific">Gigaspora margarita</name>
    <dbReference type="NCBI Taxonomy" id="4874"/>
    <lineage>
        <taxon>Eukaryota</taxon>
        <taxon>Fungi</taxon>
        <taxon>Fungi incertae sedis</taxon>
        <taxon>Mucoromycota</taxon>
        <taxon>Glomeromycotina</taxon>
        <taxon>Glomeromycetes</taxon>
        <taxon>Diversisporales</taxon>
        <taxon>Gigasporaceae</taxon>
        <taxon>Gigaspora</taxon>
    </lineage>
</organism>
<feature type="non-terminal residue" evidence="1">
    <location>
        <position position="1"/>
    </location>
</feature>
<sequence length="120" mass="14534">HLKELEQIIEELTKSNSVVIIQFSTNSLYELISISELRLEEHLLLSRVIQWWLDTNRFSDKKYLINCIRFNQITIEEFKDKIIDHYKTSKNNYYDFRDSNFCLRSEILDLDTAKKLITWI</sequence>
<keyword evidence="2" id="KW-1185">Reference proteome</keyword>